<organism evidence="9 10">
    <name type="scientific">Nocardia arthritidis</name>
    <dbReference type="NCBI Taxonomy" id="228602"/>
    <lineage>
        <taxon>Bacteria</taxon>
        <taxon>Bacillati</taxon>
        <taxon>Actinomycetota</taxon>
        <taxon>Actinomycetes</taxon>
        <taxon>Mycobacteriales</taxon>
        <taxon>Nocardiaceae</taxon>
        <taxon>Nocardia</taxon>
    </lineage>
</organism>
<keyword evidence="10" id="KW-1185">Reference proteome</keyword>
<proteinExistence type="inferred from homology"/>
<evidence type="ECO:0000259" key="8">
    <source>
        <dbReference type="PROSITE" id="PS50928"/>
    </source>
</evidence>
<comment type="subcellular location">
    <subcellularLocation>
        <location evidence="1 7">Cell membrane</location>
        <topology evidence="1 7">Multi-pass membrane protein</topology>
    </subcellularLocation>
</comment>
<feature type="transmembrane region" description="Helical" evidence="7">
    <location>
        <begin position="40"/>
        <end position="62"/>
    </location>
</feature>
<dbReference type="GO" id="GO:0005886">
    <property type="term" value="C:plasma membrane"/>
    <property type="evidence" value="ECO:0007669"/>
    <property type="project" value="UniProtKB-SubCell"/>
</dbReference>
<evidence type="ECO:0000256" key="6">
    <source>
        <dbReference type="ARBA" id="ARBA00023136"/>
    </source>
</evidence>
<dbReference type="Pfam" id="PF12911">
    <property type="entry name" value="OppC_N"/>
    <property type="match status" value="1"/>
</dbReference>
<dbReference type="AlphaFoldDB" id="A0A6G9YP87"/>
<feature type="transmembrane region" description="Helical" evidence="7">
    <location>
        <begin position="107"/>
        <end position="130"/>
    </location>
</feature>
<gene>
    <name evidence="9" type="ORF">F5544_35325</name>
</gene>
<sequence length="305" mass="32522">MADRILPLNESPEVVAAQHIPGRARSRFATVLRSLLANKLAVVGIGLIALFLLFCFLGPVLYHSEQIATNLAGANQPPSSAHPLGTDDVGYDELGRLMVGGRASVEIGVAAAVIATVFGTLWGAVAGYVGGFVDSAMMRVVDTLLAIPTLFLLLILSSIFTASVGLLILVVSFAAWLSPARLVRGETLSLRTREYVQAVKMMGGGNRRAILRHIMPNAVGVIVVNATFQVADAVLMVAALSYLGLGMAPPHADWGSMLSNSTDFLQNGYWWMVLPPGVAIMGVVIGFNFLGDALRDALEVRLRRW</sequence>
<evidence type="ECO:0000313" key="10">
    <source>
        <dbReference type="Proteomes" id="UP000503540"/>
    </source>
</evidence>
<keyword evidence="3" id="KW-1003">Cell membrane</keyword>
<dbReference type="PANTHER" id="PTHR43386:SF1">
    <property type="entry name" value="D,D-DIPEPTIDE TRANSPORT SYSTEM PERMEASE PROTEIN DDPC-RELATED"/>
    <property type="match status" value="1"/>
</dbReference>
<dbReference type="PANTHER" id="PTHR43386">
    <property type="entry name" value="OLIGOPEPTIDE TRANSPORT SYSTEM PERMEASE PROTEIN APPC"/>
    <property type="match status" value="1"/>
</dbReference>
<dbReference type="RefSeq" id="WP_167477232.1">
    <property type="nucleotide sequence ID" value="NZ_CP046172.1"/>
</dbReference>
<keyword evidence="6 7" id="KW-0472">Membrane</keyword>
<evidence type="ECO:0000256" key="1">
    <source>
        <dbReference type="ARBA" id="ARBA00004651"/>
    </source>
</evidence>
<dbReference type="InterPro" id="IPR000515">
    <property type="entry name" value="MetI-like"/>
</dbReference>
<dbReference type="PROSITE" id="PS50928">
    <property type="entry name" value="ABC_TM1"/>
    <property type="match status" value="1"/>
</dbReference>
<dbReference type="InterPro" id="IPR035906">
    <property type="entry name" value="MetI-like_sf"/>
</dbReference>
<keyword evidence="2 7" id="KW-0813">Transport</keyword>
<evidence type="ECO:0000256" key="4">
    <source>
        <dbReference type="ARBA" id="ARBA00022692"/>
    </source>
</evidence>
<dbReference type="Gene3D" id="1.10.3720.10">
    <property type="entry name" value="MetI-like"/>
    <property type="match status" value="1"/>
</dbReference>
<protein>
    <submittedName>
        <fullName evidence="9">ABC transporter permease subunit</fullName>
    </submittedName>
</protein>
<dbReference type="InterPro" id="IPR050366">
    <property type="entry name" value="BP-dependent_transpt_permease"/>
</dbReference>
<feature type="domain" description="ABC transmembrane type-1" evidence="8">
    <location>
        <begin position="101"/>
        <end position="291"/>
    </location>
</feature>
<keyword evidence="4 7" id="KW-0812">Transmembrane</keyword>
<evidence type="ECO:0000256" key="2">
    <source>
        <dbReference type="ARBA" id="ARBA00022448"/>
    </source>
</evidence>
<name>A0A6G9YP87_9NOCA</name>
<evidence type="ECO:0000256" key="3">
    <source>
        <dbReference type="ARBA" id="ARBA00022475"/>
    </source>
</evidence>
<reference evidence="9 10" key="1">
    <citation type="journal article" date="2019" name="ACS Chem. Biol.">
        <title>Identification and Mobilization of a Cryptic Antibiotic Biosynthesis Gene Locus from a Human-Pathogenic Nocardia Isolate.</title>
        <authorList>
            <person name="Herisse M."/>
            <person name="Ishida K."/>
            <person name="Porter J.L."/>
            <person name="Howden B."/>
            <person name="Hertweck C."/>
            <person name="Stinear T.P."/>
            <person name="Pidot S.J."/>
        </authorList>
    </citation>
    <scope>NUCLEOTIDE SEQUENCE [LARGE SCALE GENOMIC DNA]</scope>
    <source>
        <strain evidence="9 10">AUSMDU00012717</strain>
    </source>
</reference>
<dbReference type="KEGG" id="nah:F5544_35325"/>
<dbReference type="SUPFAM" id="SSF161098">
    <property type="entry name" value="MetI-like"/>
    <property type="match status" value="1"/>
</dbReference>
<feature type="transmembrane region" description="Helical" evidence="7">
    <location>
        <begin position="268"/>
        <end position="291"/>
    </location>
</feature>
<feature type="transmembrane region" description="Helical" evidence="7">
    <location>
        <begin position="218"/>
        <end position="248"/>
    </location>
</feature>
<dbReference type="InterPro" id="IPR025966">
    <property type="entry name" value="OppC_N"/>
</dbReference>
<accession>A0A6G9YP87</accession>
<evidence type="ECO:0000313" key="9">
    <source>
        <dbReference type="EMBL" id="QIS14897.1"/>
    </source>
</evidence>
<evidence type="ECO:0000256" key="7">
    <source>
        <dbReference type="RuleBase" id="RU363032"/>
    </source>
</evidence>
<feature type="transmembrane region" description="Helical" evidence="7">
    <location>
        <begin position="150"/>
        <end position="177"/>
    </location>
</feature>
<dbReference type="GO" id="GO:0055085">
    <property type="term" value="P:transmembrane transport"/>
    <property type="evidence" value="ECO:0007669"/>
    <property type="project" value="InterPro"/>
</dbReference>
<evidence type="ECO:0000256" key="5">
    <source>
        <dbReference type="ARBA" id="ARBA00022989"/>
    </source>
</evidence>
<keyword evidence="5 7" id="KW-1133">Transmembrane helix</keyword>
<dbReference type="Proteomes" id="UP000503540">
    <property type="component" value="Chromosome"/>
</dbReference>
<dbReference type="EMBL" id="CP046172">
    <property type="protein sequence ID" value="QIS14897.1"/>
    <property type="molecule type" value="Genomic_DNA"/>
</dbReference>
<dbReference type="Pfam" id="PF00528">
    <property type="entry name" value="BPD_transp_1"/>
    <property type="match status" value="1"/>
</dbReference>
<dbReference type="CDD" id="cd06261">
    <property type="entry name" value="TM_PBP2"/>
    <property type="match status" value="1"/>
</dbReference>
<comment type="similarity">
    <text evidence="7">Belongs to the binding-protein-dependent transport system permease family.</text>
</comment>